<dbReference type="EC" id="3.1.-.-" evidence="10"/>
<feature type="transmembrane region" description="Helical" evidence="10">
    <location>
        <begin position="817"/>
        <end position="841"/>
    </location>
</feature>
<dbReference type="InterPro" id="IPR039529">
    <property type="entry name" value="PGAP1/BST1"/>
</dbReference>
<keyword evidence="3 10" id="KW-0813">Transport</keyword>
<evidence type="ECO:0000256" key="5">
    <source>
        <dbReference type="ARBA" id="ARBA00022801"/>
    </source>
</evidence>
<dbReference type="InterPro" id="IPR012908">
    <property type="entry name" value="PGAP1-ab_dom-like"/>
</dbReference>
<evidence type="ECO:0000256" key="4">
    <source>
        <dbReference type="ARBA" id="ARBA00022692"/>
    </source>
</evidence>
<feature type="transmembrane region" description="Helical" evidence="10">
    <location>
        <begin position="870"/>
        <end position="891"/>
    </location>
</feature>
<dbReference type="GO" id="GO:0006888">
    <property type="term" value="P:endoplasmic reticulum to Golgi vesicle-mediated transport"/>
    <property type="evidence" value="ECO:0007669"/>
    <property type="project" value="TreeGrafter"/>
</dbReference>
<dbReference type="GO" id="GO:0005789">
    <property type="term" value="C:endoplasmic reticulum membrane"/>
    <property type="evidence" value="ECO:0007669"/>
    <property type="project" value="UniProtKB-SubCell"/>
</dbReference>
<dbReference type="GO" id="GO:0006505">
    <property type="term" value="P:GPI anchor metabolic process"/>
    <property type="evidence" value="ECO:0007669"/>
    <property type="project" value="TreeGrafter"/>
</dbReference>
<feature type="transmembrane region" description="Helical" evidence="10">
    <location>
        <begin position="42"/>
        <end position="62"/>
    </location>
</feature>
<comment type="function">
    <text evidence="10">Involved in inositol deacylation of GPI-anchored proteins which plays important roles in the quality control and ER-associated degradation of GPI-anchored proteins.</text>
</comment>
<dbReference type="PANTHER" id="PTHR15495">
    <property type="entry name" value="NEGATIVE REGULATOR OF VESICLE FORMATION-RELATED"/>
    <property type="match status" value="1"/>
</dbReference>
<evidence type="ECO:0000259" key="11">
    <source>
        <dbReference type="Pfam" id="PF07819"/>
    </source>
</evidence>
<feature type="transmembrane region" description="Helical" evidence="10">
    <location>
        <begin position="610"/>
        <end position="634"/>
    </location>
</feature>
<dbReference type="GO" id="GO:0015031">
    <property type="term" value="P:protein transport"/>
    <property type="evidence" value="ECO:0007669"/>
    <property type="project" value="UniProtKB-KW"/>
</dbReference>
<evidence type="ECO:0000256" key="3">
    <source>
        <dbReference type="ARBA" id="ARBA00022448"/>
    </source>
</evidence>
<evidence type="ECO:0000256" key="8">
    <source>
        <dbReference type="ARBA" id="ARBA00022989"/>
    </source>
</evidence>
<keyword evidence="4 10" id="KW-0812">Transmembrane</keyword>
<dbReference type="PANTHER" id="PTHR15495:SF7">
    <property type="entry name" value="GPI INOSITOL-DEACYLASE"/>
    <property type="match status" value="1"/>
</dbReference>
<dbReference type="Gene3D" id="3.40.50.1820">
    <property type="entry name" value="alpha/beta hydrolase"/>
    <property type="match status" value="1"/>
</dbReference>
<evidence type="ECO:0000256" key="7">
    <source>
        <dbReference type="ARBA" id="ARBA00022927"/>
    </source>
</evidence>
<dbReference type="GO" id="GO:0050185">
    <property type="term" value="F:phosphatidylinositol deacylase activity"/>
    <property type="evidence" value="ECO:0007669"/>
    <property type="project" value="TreeGrafter"/>
</dbReference>
<feature type="domain" description="GPI inositol-deacylase PGAP1-like alpha/beta" evidence="11">
    <location>
        <begin position="144"/>
        <end position="420"/>
    </location>
</feature>
<dbReference type="SUPFAM" id="SSF53474">
    <property type="entry name" value="alpha/beta-Hydrolases"/>
    <property type="match status" value="1"/>
</dbReference>
<dbReference type="InterPro" id="IPR029058">
    <property type="entry name" value="AB_hydrolase_fold"/>
</dbReference>
<organism evidence="12">
    <name type="scientific">Ditylum brightwellii</name>
    <dbReference type="NCBI Taxonomy" id="49249"/>
    <lineage>
        <taxon>Eukaryota</taxon>
        <taxon>Sar</taxon>
        <taxon>Stramenopiles</taxon>
        <taxon>Ochrophyta</taxon>
        <taxon>Bacillariophyta</taxon>
        <taxon>Mediophyceae</taxon>
        <taxon>Lithodesmiophycidae</taxon>
        <taxon>Lithodesmiales</taxon>
        <taxon>Lithodesmiaceae</taxon>
        <taxon>Ditylum</taxon>
    </lineage>
</organism>
<evidence type="ECO:0000256" key="6">
    <source>
        <dbReference type="ARBA" id="ARBA00022824"/>
    </source>
</evidence>
<keyword evidence="7 10" id="KW-0653">Protein transport</keyword>
<protein>
    <recommendedName>
        <fullName evidence="10">GPI inositol-deacylase</fullName>
        <ecNumber evidence="10">3.1.-.-</ecNumber>
    </recommendedName>
</protein>
<dbReference type="AlphaFoldDB" id="A0A7S4RCL3"/>
<keyword evidence="8 10" id="KW-1133">Transmembrane helix</keyword>
<evidence type="ECO:0000313" key="12">
    <source>
        <dbReference type="EMBL" id="CAE4610386.1"/>
    </source>
</evidence>
<comment type="similarity">
    <text evidence="2 10">Belongs to the GPI inositol-deacylase family.</text>
</comment>
<evidence type="ECO:0000256" key="9">
    <source>
        <dbReference type="ARBA" id="ARBA00023136"/>
    </source>
</evidence>
<reference evidence="12" key="1">
    <citation type="submission" date="2021-01" db="EMBL/GenBank/DDBJ databases">
        <authorList>
            <person name="Corre E."/>
            <person name="Pelletier E."/>
            <person name="Niang G."/>
            <person name="Scheremetjew M."/>
            <person name="Finn R."/>
            <person name="Kale V."/>
            <person name="Holt S."/>
            <person name="Cochrane G."/>
            <person name="Meng A."/>
            <person name="Brown T."/>
            <person name="Cohen L."/>
        </authorList>
    </citation>
    <scope>NUCLEOTIDE SEQUENCE</scope>
    <source>
        <strain evidence="12">GSO104</strain>
    </source>
</reference>
<evidence type="ECO:0000256" key="2">
    <source>
        <dbReference type="ARBA" id="ARBA00006931"/>
    </source>
</evidence>
<keyword evidence="9 10" id="KW-0472">Membrane</keyword>
<keyword evidence="6 10" id="KW-0256">Endoplasmic reticulum</keyword>
<dbReference type="Pfam" id="PF07819">
    <property type="entry name" value="PGAP1"/>
    <property type="match status" value="1"/>
</dbReference>
<proteinExistence type="inferred from homology"/>
<gene>
    <name evidence="12" type="ORF">DBRI00130_LOCUS16544</name>
</gene>
<feature type="transmembrane region" description="Helical" evidence="10">
    <location>
        <begin position="669"/>
        <end position="688"/>
    </location>
</feature>
<dbReference type="EMBL" id="HBNS01020870">
    <property type="protein sequence ID" value="CAE4610386.1"/>
    <property type="molecule type" value="Transcribed_RNA"/>
</dbReference>
<accession>A0A7S4RCL3</accession>
<feature type="transmembrane region" description="Helical" evidence="10">
    <location>
        <begin position="763"/>
        <end position="785"/>
    </location>
</feature>
<evidence type="ECO:0000256" key="1">
    <source>
        <dbReference type="ARBA" id="ARBA00004477"/>
    </source>
</evidence>
<evidence type="ECO:0000256" key="10">
    <source>
        <dbReference type="RuleBase" id="RU365011"/>
    </source>
</evidence>
<comment type="subcellular location">
    <subcellularLocation>
        <location evidence="1">Endoplasmic reticulum membrane</location>
        <topology evidence="1">Multi-pass membrane protein</topology>
    </subcellularLocation>
</comment>
<sequence length="934" mass="106003">MPTSNNEGNPTVANGNYVHKRHQQQEMIANSKRTSKEKCKEATIFVTLACFLCAISLLIYGFCLRISRLHNGSECDMTYSHYKFLPLQIDSTFTTNPNYRLLKFTDRRDPRYTNLYKDRTQNNFHDDGVFLTKEDKWCAHDIHHPVLYIPGHWGSYTQSRSLGVHGIHLTRSALDNSFVNRIQRELLLQSSSTPSPTQQEQEQPSPSKFFYDVYTVDFNEQGGALHGYTLLQQTHFVYQALQTIHESCSPYYNGRNEHLKITIVAHSIGGLVARAIPKLYPSSSSSSFSPQNVIANIITLATPHSTLPYMFDETLHHFYNLIHNDPKKKTEKQNDITGNKQKEDDIFVISLSGGLRDELIPPSLCQVTHNHAEEHGISVLATSVMAPKQNEKEEETYPLGMDHRAIVWCHNVLDVVRKIIQAMTIYDHIHNIDGSGKNKGKNGDLRNIISSSTKKEWIARVLKKQHDINYRKRGKRGRGEEKENIFHYKDEVLEQEHTLIQSYGFFQALAMKSAMPYNLSSMVNFYTLTALLDQAVTFIHWHYQKTATLHLLTPNQHFLAHDADNAQFSLFFSFTTCTVSVSQSFVRFFMTIWGGSGDGRSFNNTFVDSISSAILCFLASILYFSIAQGLPVLVSRLYSQCRRKNVARENEGRTQIYGDTLHSLMIKQLLWFGVSILFVLGGSCAYVTCIKSERFTINAQSTIAIIFLSLVFIIFGNLFALVVRPSLSKKSDILSVLEEKDKLKSYQIGFVTEHANKRKNMTVALLLPIMPFLMAGKVVYASSMLTNSGQIDLSLLDKFHAAPGVSAGIFRDDQCRFVVLCLPILLLFCTIRHTMALGMYGQSQCGEEKSKLEHFLHFSRFFSGRKRTSAATILSRLLLCMHIIILLSFYLSTLQMGSGHLVSIAISASSLIQVAEHLFQISLREEKKKYFAKP</sequence>
<feature type="transmembrane region" description="Helical" evidence="10">
    <location>
        <begin position="700"/>
        <end position="723"/>
    </location>
</feature>
<keyword evidence="5 10" id="KW-0378">Hydrolase</keyword>
<name>A0A7S4RCL3_9STRA</name>